<proteinExistence type="predicted"/>
<name>A0A4Y8KLK8_9MICO</name>
<dbReference type="InterPro" id="IPR005302">
    <property type="entry name" value="MoCF_Sase_C"/>
</dbReference>
<reference evidence="2 3" key="1">
    <citation type="submission" date="2019-03" db="EMBL/GenBank/DDBJ databases">
        <title>Genomics of glacier-inhabiting Cryobacterium strains.</title>
        <authorList>
            <person name="Liu Q."/>
            <person name="Xin Y.-H."/>
        </authorList>
    </citation>
    <scope>NUCLEOTIDE SEQUENCE [LARGE SCALE GENOMIC DNA]</scope>
    <source>
        <strain evidence="2 3">CGMCC 1.4292</strain>
    </source>
</reference>
<evidence type="ECO:0000259" key="1">
    <source>
        <dbReference type="PROSITE" id="PS51340"/>
    </source>
</evidence>
<dbReference type="Proteomes" id="UP000298218">
    <property type="component" value="Unassembled WGS sequence"/>
</dbReference>
<accession>A0A4Y8KLK8</accession>
<gene>
    <name evidence="2" type="ORF">E3T53_13065</name>
</gene>
<keyword evidence="3" id="KW-1185">Reference proteome</keyword>
<dbReference type="SUPFAM" id="SSF50800">
    <property type="entry name" value="PK beta-barrel domain-like"/>
    <property type="match status" value="1"/>
</dbReference>
<dbReference type="Pfam" id="PF03473">
    <property type="entry name" value="MOSC"/>
    <property type="match status" value="1"/>
</dbReference>
<dbReference type="GO" id="GO:0003824">
    <property type="term" value="F:catalytic activity"/>
    <property type="evidence" value="ECO:0007669"/>
    <property type="project" value="InterPro"/>
</dbReference>
<dbReference type="GO" id="GO:0030151">
    <property type="term" value="F:molybdenum ion binding"/>
    <property type="evidence" value="ECO:0007669"/>
    <property type="project" value="InterPro"/>
</dbReference>
<sequence length="274" mass="29928">MKYRPVEHHPAEWMTRTMHVEAIGVSPLKGGRHRSREHVLLQADGPADDRVFAFIDLDAGQVVKTVEHPSLVTCQAHWDDGTLSLQIDGRWITAAPEPSGHHVAIDYWGRTASLEVVEGPWAREFSRFLGRKVVLARSAAAGEVVYGAAVTIATTSSLRHLTRESGIDVDERRFRPTFTIDTGECAAHVEDAWAGRELELGSARLLVQGGVARCAVIDLDPDTGARGTNLLKTLAGYRLQSGDINFAVYAEVVHPGIVHRGDRATLLPAPIPRT</sequence>
<dbReference type="PROSITE" id="PS51340">
    <property type="entry name" value="MOSC"/>
    <property type="match status" value="1"/>
</dbReference>
<evidence type="ECO:0000313" key="3">
    <source>
        <dbReference type="Proteomes" id="UP000298218"/>
    </source>
</evidence>
<feature type="domain" description="MOSC" evidence="1">
    <location>
        <begin position="114"/>
        <end position="267"/>
    </location>
</feature>
<dbReference type="Pfam" id="PF03476">
    <property type="entry name" value="MOSC_N"/>
    <property type="match status" value="1"/>
</dbReference>
<dbReference type="RefSeq" id="WP_134172710.1">
    <property type="nucleotide sequence ID" value="NZ_SOHQ01000034.1"/>
</dbReference>
<dbReference type="AlphaFoldDB" id="A0A4Y8KLK8"/>
<dbReference type="InterPro" id="IPR011037">
    <property type="entry name" value="Pyrv_Knase-like_insert_dom_sf"/>
</dbReference>
<dbReference type="InterPro" id="IPR005303">
    <property type="entry name" value="MOCOS_middle"/>
</dbReference>
<evidence type="ECO:0000313" key="2">
    <source>
        <dbReference type="EMBL" id="TFD76792.1"/>
    </source>
</evidence>
<dbReference type="EMBL" id="SOHQ01000034">
    <property type="protein sequence ID" value="TFD76792.1"/>
    <property type="molecule type" value="Genomic_DNA"/>
</dbReference>
<dbReference type="OrthoDB" id="9793178at2"/>
<protein>
    <submittedName>
        <fullName evidence="2">MOSC domain-containing protein</fullName>
    </submittedName>
</protein>
<organism evidence="2 3">
    <name type="scientific">Cryobacterium psychrophilum</name>
    <dbReference type="NCBI Taxonomy" id="41988"/>
    <lineage>
        <taxon>Bacteria</taxon>
        <taxon>Bacillati</taxon>
        <taxon>Actinomycetota</taxon>
        <taxon>Actinomycetes</taxon>
        <taxon>Micrococcales</taxon>
        <taxon>Microbacteriaceae</taxon>
        <taxon>Cryobacterium</taxon>
    </lineage>
</organism>
<dbReference type="GO" id="GO:0030170">
    <property type="term" value="F:pyridoxal phosphate binding"/>
    <property type="evidence" value="ECO:0007669"/>
    <property type="project" value="InterPro"/>
</dbReference>
<comment type="caution">
    <text evidence="2">The sequence shown here is derived from an EMBL/GenBank/DDBJ whole genome shotgun (WGS) entry which is preliminary data.</text>
</comment>